<dbReference type="GO" id="GO:0008855">
    <property type="term" value="F:exodeoxyribonuclease VII activity"/>
    <property type="evidence" value="ECO:0007669"/>
    <property type="project" value="UniProtKB-EC"/>
</dbReference>
<dbReference type="InterPro" id="IPR003761">
    <property type="entry name" value="Exonuc_VII_S"/>
</dbReference>
<gene>
    <name evidence="7" type="primary">xseB</name>
    <name evidence="7" type="ORF">E1163_02070</name>
</gene>
<proteinExistence type="inferred from homology"/>
<dbReference type="Gene3D" id="1.10.287.1040">
    <property type="entry name" value="Exonuclease VII, small subunit"/>
    <property type="match status" value="1"/>
</dbReference>
<evidence type="ECO:0000256" key="1">
    <source>
        <dbReference type="ARBA" id="ARBA00009998"/>
    </source>
</evidence>
<dbReference type="EMBL" id="SMLW01000289">
    <property type="protein sequence ID" value="MTI23730.1"/>
    <property type="molecule type" value="Genomic_DNA"/>
</dbReference>
<organism evidence="7 8">
    <name type="scientific">Fulvivirga kasyanovii</name>
    <dbReference type="NCBI Taxonomy" id="396812"/>
    <lineage>
        <taxon>Bacteria</taxon>
        <taxon>Pseudomonadati</taxon>
        <taxon>Bacteroidota</taxon>
        <taxon>Cytophagia</taxon>
        <taxon>Cytophagales</taxon>
        <taxon>Fulvivirgaceae</taxon>
        <taxon>Fulvivirga</taxon>
    </lineage>
</organism>
<sequence>MAKQELSYKESLEEIEKIIHQIESGETDIDELSVLVKRAATLIKDCKSKLKSTEDDLNQTLNDME</sequence>
<evidence type="ECO:0000256" key="3">
    <source>
        <dbReference type="ARBA" id="ARBA00022722"/>
    </source>
</evidence>
<keyword evidence="3" id="KW-0540">Nuclease</keyword>
<dbReference type="InterPro" id="IPR037004">
    <property type="entry name" value="Exonuc_VII_ssu_sf"/>
</dbReference>
<keyword evidence="8" id="KW-1185">Reference proteome</keyword>
<dbReference type="SUPFAM" id="SSF116842">
    <property type="entry name" value="XseB-like"/>
    <property type="match status" value="1"/>
</dbReference>
<comment type="similarity">
    <text evidence="1">Belongs to the XseB family.</text>
</comment>
<protein>
    <recommendedName>
        <fullName evidence="6">Exodeoxyribonuclease VII small subunit</fullName>
        <ecNumber evidence="6">3.1.11.6</ecNumber>
    </recommendedName>
</protein>
<evidence type="ECO:0000256" key="4">
    <source>
        <dbReference type="ARBA" id="ARBA00022801"/>
    </source>
</evidence>
<reference evidence="7 8" key="1">
    <citation type="submission" date="2019-02" db="EMBL/GenBank/DDBJ databases">
        <authorList>
            <person name="Goldberg S.R."/>
            <person name="Haltli B.A."/>
            <person name="Correa H."/>
            <person name="Russell K.G."/>
        </authorList>
    </citation>
    <scope>NUCLEOTIDE SEQUENCE [LARGE SCALE GENOMIC DNA]</scope>
    <source>
        <strain evidence="7 8">JCM 16186</strain>
    </source>
</reference>
<dbReference type="Proteomes" id="UP000798808">
    <property type="component" value="Unassembled WGS sequence"/>
</dbReference>
<keyword evidence="5" id="KW-0269">Exonuclease</keyword>
<evidence type="ECO:0000256" key="2">
    <source>
        <dbReference type="ARBA" id="ARBA00022490"/>
    </source>
</evidence>
<evidence type="ECO:0000313" key="8">
    <source>
        <dbReference type="Proteomes" id="UP000798808"/>
    </source>
</evidence>
<evidence type="ECO:0000256" key="6">
    <source>
        <dbReference type="NCBIfam" id="TIGR01280"/>
    </source>
</evidence>
<name>A0ABW9RLE9_9BACT</name>
<dbReference type="Pfam" id="PF02609">
    <property type="entry name" value="Exonuc_VII_S"/>
    <property type="match status" value="1"/>
</dbReference>
<accession>A0ABW9RLE9</accession>
<keyword evidence="4 7" id="KW-0378">Hydrolase</keyword>
<evidence type="ECO:0000313" key="7">
    <source>
        <dbReference type="EMBL" id="MTI23730.1"/>
    </source>
</evidence>
<evidence type="ECO:0000256" key="5">
    <source>
        <dbReference type="ARBA" id="ARBA00022839"/>
    </source>
</evidence>
<dbReference type="NCBIfam" id="TIGR01280">
    <property type="entry name" value="xseB"/>
    <property type="match status" value="1"/>
</dbReference>
<comment type="caution">
    <text evidence="7">The sequence shown here is derived from an EMBL/GenBank/DDBJ whole genome shotgun (WGS) entry which is preliminary data.</text>
</comment>
<keyword evidence="2" id="KW-0963">Cytoplasm</keyword>
<dbReference type="EC" id="3.1.11.6" evidence="6"/>
<dbReference type="RefSeq" id="WP_155168971.1">
    <property type="nucleotide sequence ID" value="NZ_BAAAFL010000022.1"/>
</dbReference>